<evidence type="ECO:0000313" key="2">
    <source>
        <dbReference type="Proteomes" id="UP000260025"/>
    </source>
</evidence>
<dbReference type="EMBL" id="QVEV01000023">
    <property type="protein sequence ID" value="RGC14141.1"/>
    <property type="molecule type" value="Genomic_DNA"/>
</dbReference>
<gene>
    <name evidence="1" type="ORF">DXA38_14275</name>
</gene>
<name>A0A3E2VT74_CLOIN</name>
<protein>
    <submittedName>
        <fullName evidence="1">Uncharacterized protein</fullName>
    </submittedName>
</protein>
<sequence>MIKLPIYSDTGWENLDGIKLRGRIKNGIATIVFEGYGFSGTPGSDTLVFTLPQRYWPSAGIYFCFFSNNIKPIAYGCRIQLTGGIRAFAIDRPDNVIGTVSYPVR</sequence>
<evidence type="ECO:0000313" key="1">
    <source>
        <dbReference type="EMBL" id="RGC14141.1"/>
    </source>
</evidence>
<organism evidence="1 2">
    <name type="scientific">Clostridium innocuum</name>
    <dbReference type="NCBI Taxonomy" id="1522"/>
    <lineage>
        <taxon>Bacteria</taxon>
        <taxon>Bacillati</taxon>
        <taxon>Bacillota</taxon>
        <taxon>Clostridia</taxon>
        <taxon>Eubacteriales</taxon>
        <taxon>Clostridiaceae</taxon>
        <taxon>Clostridium</taxon>
    </lineage>
</organism>
<reference evidence="1 2" key="1">
    <citation type="submission" date="2018-08" db="EMBL/GenBank/DDBJ databases">
        <title>A genome reference for cultivated species of the human gut microbiota.</title>
        <authorList>
            <person name="Zou Y."/>
            <person name="Xue W."/>
            <person name="Luo G."/>
        </authorList>
    </citation>
    <scope>NUCLEOTIDE SEQUENCE [LARGE SCALE GENOMIC DNA]</scope>
    <source>
        <strain evidence="1 2">OF01-2LB</strain>
    </source>
</reference>
<accession>A0A3E2VT74</accession>
<comment type="caution">
    <text evidence="1">The sequence shown here is derived from an EMBL/GenBank/DDBJ whole genome shotgun (WGS) entry which is preliminary data.</text>
</comment>
<proteinExistence type="predicted"/>
<dbReference type="AlphaFoldDB" id="A0A3E2VT74"/>
<dbReference type="Proteomes" id="UP000260025">
    <property type="component" value="Unassembled WGS sequence"/>
</dbReference>